<feature type="compositionally biased region" description="Basic and acidic residues" evidence="8">
    <location>
        <begin position="117"/>
        <end position="126"/>
    </location>
</feature>
<feature type="binding site" evidence="7">
    <location>
        <position position="232"/>
    </location>
    <ligand>
        <name>Cu cation</name>
        <dbReference type="ChEBI" id="CHEBI:23378"/>
    </ligand>
</feature>
<dbReference type="InterPro" id="IPR002386">
    <property type="entry name" value="Amicyanin/Pseudoazurin"/>
</dbReference>
<dbReference type="Proteomes" id="UP001153404">
    <property type="component" value="Unassembled WGS sequence"/>
</dbReference>
<feature type="binding site" evidence="7">
    <location>
        <position position="269"/>
    </location>
    <ligand>
        <name>Cu cation</name>
        <dbReference type="ChEBI" id="CHEBI:23378"/>
    </ligand>
</feature>
<feature type="region of interest" description="Disordered" evidence="8">
    <location>
        <begin position="27"/>
        <end position="196"/>
    </location>
</feature>
<dbReference type="GO" id="GO:0042597">
    <property type="term" value="C:periplasmic space"/>
    <property type="evidence" value="ECO:0007669"/>
    <property type="project" value="UniProtKB-SubCell"/>
</dbReference>
<keyword evidence="2" id="KW-0813">Transport</keyword>
<protein>
    <submittedName>
        <fullName evidence="11">Plastocyanin/azurin family copper-binding protein</fullName>
    </submittedName>
</protein>
<dbReference type="InterPro" id="IPR008972">
    <property type="entry name" value="Cupredoxin"/>
</dbReference>
<keyword evidence="4" id="KW-0574">Periplasm</keyword>
<evidence type="ECO:0000256" key="7">
    <source>
        <dbReference type="PIRSR" id="PIRSR602386-1"/>
    </source>
</evidence>
<organism evidence="11 12">
    <name type="scientific">Cohnella rhizosphaerae</name>
    <dbReference type="NCBI Taxonomy" id="1457232"/>
    <lineage>
        <taxon>Bacteria</taxon>
        <taxon>Bacillati</taxon>
        <taxon>Bacillota</taxon>
        <taxon>Bacilli</taxon>
        <taxon>Bacillales</taxon>
        <taxon>Paenibacillaceae</taxon>
        <taxon>Cohnella</taxon>
    </lineage>
</organism>
<keyword evidence="6 7" id="KW-0186">Copper</keyword>
<keyword evidence="9" id="KW-0732">Signal</keyword>
<dbReference type="GO" id="GO:0009055">
    <property type="term" value="F:electron transfer activity"/>
    <property type="evidence" value="ECO:0007669"/>
    <property type="project" value="InterPro"/>
</dbReference>
<dbReference type="PANTHER" id="PTHR36507:SF1">
    <property type="entry name" value="BLL1555 PROTEIN"/>
    <property type="match status" value="1"/>
</dbReference>
<reference evidence="11" key="1">
    <citation type="submission" date="2022-10" db="EMBL/GenBank/DDBJ databases">
        <title>Comparative genomic analysis of Cohnella hashimotonis sp. nov., isolated from the International Space Station.</title>
        <authorList>
            <person name="Simpson A."/>
            <person name="Venkateswaran K."/>
        </authorList>
    </citation>
    <scope>NUCLEOTIDE SEQUENCE</scope>
    <source>
        <strain evidence="11">DSM 28161</strain>
    </source>
</reference>
<evidence type="ECO:0000256" key="6">
    <source>
        <dbReference type="ARBA" id="ARBA00023008"/>
    </source>
</evidence>
<comment type="cofactor">
    <cofactor evidence="7">
        <name>Cu cation</name>
        <dbReference type="ChEBI" id="CHEBI:23378"/>
    </cofactor>
    <text evidence="7">Binds 1 copper ion per subunit.</text>
</comment>
<dbReference type="PRINTS" id="PR00156">
    <property type="entry name" value="COPPERBLUE"/>
</dbReference>
<proteinExistence type="predicted"/>
<feature type="compositionally biased region" description="Low complexity" evidence="8">
    <location>
        <begin position="90"/>
        <end position="106"/>
    </location>
</feature>
<evidence type="ECO:0000259" key="10">
    <source>
        <dbReference type="Pfam" id="PF00127"/>
    </source>
</evidence>
<feature type="domain" description="Blue (type 1) copper" evidence="10">
    <location>
        <begin position="202"/>
        <end position="279"/>
    </location>
</feature>
<evidence type="ECO:0000313" key="12">
    <source>
        <dbReference type="Proteomes" id="UP001153404"/>
    </source>
</evidence>
<sequence length="281" mass="28466">MRSFLATLLVAAMLALSACGASFDNAAGADSGHAEHSASAAAQTQTATASASADESEPTASAQASATGQAQPQPDDNMPNATAESATVMPKSTATPKSTAKPTATTQAQHEGDDDNDGHGSGDDGNGHGGGMDDNGSHAAASHQPSPSTIPAKTASPRPTSGTKTTPSPTSKPSSSASAQDDKHGGKGGSEDDKQDAKTYVVEIADFSFTVDKLEIHPGDSVTFVNRDKIKHTATADDGSFDTGLLGQDESKTVVFKKAGEFGYYCTPHPGMRATIVVKAD</sequence>
<evidence type="ECO:0000313" key="11">
    <source>
        <dbReference type="EMBL" id="MDG0808921.1"/>
    </source>
</evidence>
<dbReference type="InterPro" id="IPR035668">
    <property type="entry name" value="Amicyanin"/>
</dbReference>
<dbReference type="InterPro" id="IPR000923">
    <property type="entry name" value="BlueCu_1"/>
</dbReference>
<dbReference type="Pfam" id="PF00127">
    <property type="entry name" value="Copper-bind"/>
    <property type="match status" value="1"/>
</dbReference>
<keyword evidence="5" id="KW-0249">Electron transport</keyword>
<dbReference type="SUPFAM" id="SSF49503">
    <property type="entry name" value="Cupredoxins"/>
    <property type="match status" value="1"/>
</dbReference>
<gene>
    <name evidence="11" type="ORF">OMP40_05615</name>
</gene>
<evidence type="ECO:0000256" key="1">
    <source>
        <dbReference type="ARBA" id="ARBA00004418"/>
    </source>
</evidence>
<dbReference type="EMBL" id="JAPDIA010000003">
    <property type="protein sequence ID" value="MDG0808921.1"/>
    <property type="molecule type" value="Genomic_DNA"/>
</dbReference>
<feature type="compositionally biased region" description="Low complexity" evidence="8">
    <location>
        <begin position="27"/>
        <end position="74"/>
    </location>
</feature>
<evidence type="ECO:0000256" key="5">
    <source>
        <dbReference type="ARBA" id="ARBA00022982"/>
    </source>
</evidence>
<feature type="compositionally biased region" description="Low complexity" evidence="8">
    <location>
        <begin position="156"/>
        <end position="179"/>
    </location>
</feature>
<evidence type="ECO:0000256" key="8">
    <source>
        <dbReference type="SAM" id="MobiDB-lite"/>
    </source>
</evidence>
<evidence type="ECO:0000256" key="9">
    <source>
        <dbReference type="SAM" id="SignalP"/>
    </source>
</evidence>
<dbReference type="InterPro" id="IPR052721">
    <property type="entry name" value="ET_Amicyanin"/>
</dbReference>
<feature type="compositionally biased region" description="Basic and acidic residues" evidence="8">
    <location>
        <begin position="180"/>
        <end position="196"/>
    </location>
</feature>
<evidence type="ECO:0000256" key="2">
    <source>
        <dbReference type="ARBA" id="ARBA00022448"/>
    </source>
</evidence>
<feature type="binding site" evidence="7">
    <location>
        <position position="272"/>
    </location>
    <ligand>
        <name>Cu cation</name>
        <dbReference type="ChEBI" id="CHEBI:23378"/>
    </ligand>
</feature>
<dbReference type="CDD" id="cd13921">
    <property type="entry name" value="Amicyanin"/>
    <property type="match status" value="1"/>
</dbReference>
<feature type="compositionally biased region" description="Low complexity" evidence="8">
    <location>
        <begin position="137"/>
        <end position="147"/>
    </location>
</feature>
<dbReference type="AlphaFoldDB" id="A0A9X4KRJ7"/>
<dbReference type="Gene3D" id="2.60.40.420">
    <property type="entry name" value="Cupredoxins - blue copper proteins"/>
    <property type="match status" value="1"/>
</dbReference>
<feature type="chain" id="PRO_5040819138" evidence="9">
    <location>
        <begin position="27"/>
        <end position="281"/>
    </location>
</feature>
<feature type="binding site" evidence="7">
    <location>
        <position position="266"/>
    </location>
    <ligand>
        <name>Cu cation</name>
        <dbReference type="ChEBI" id="CHEBI:23378"/>
    </ligand>
</feature>
<comment type="subcellular location">
    <subcellularLocation>
        <location evidence="1">Periplasm</location>
    </subcellularLocation>
</comment>
<feature type="signal peptide" evidence="9">
    <location>
        <begin position="1"/>
        <end position="26"/>
    </location>
</feature>
<comment type="caution">
    <text evidence="11">The sequence shown here is derived from an EMBL/GenBank/DDBJ whole genome shotgun (WGS) entry which is preliminary data.</text>
</comment>
<name>A0A9X4KRJ7_9BACL</name>
<accession>A0A9X4KRJ7</accession>
<dbReference type="PROSITE" id="PS51257">
    <property type="entry name" value="PROKAR_LIPOPROTEIN"/>
    <property type="match status" value="1"/>
</dbReference>
<dbReference type="PRINTS" id="PR00155">
    <property type="entry name" value="AMICYANIN"/>
</dbReference>
<dbReference type="GO" id="GO:0005507">
    <property type="term" value="F:copper ion binding"/>
    <property type="evidence" value="ECO:0007669"/>
    <property type="project" value="InterPro"/>
</dbReference>
<evidence type="ECO:0000256" key="3">
    <source>
        <dbReference type="ARBA" id="ARBA00022723"/>
    </source>
</evidence>
<evidence type="ECO:0000256" key="4">
    <source>
        <dbReference type="ARBA" id="ARBA00022764"/>
    </source>
</evidence>
<dbReference type="RefSeq" id="WP_277529870.1">
    <property type="nucleotide sequence ID" value="NZ_JAPDIA010000003.1"/>
</dbReference>
<keyword evidence="3 7" id="KW-0479">Metal-binding</keyword>
<keyword evidence="12" id="KW-1185">Reference proteome</keyword>
<dbReference type="InterPro" id="IPR001235">
    <property type="entry name" value="Copper_blue_Plastocyanin"/>
</dbReference>
<dbReference type="PANTHER" id="PTHR36507">
    <property type="entry name" value="BLL1555 PROTEIN"/>
    <property type="match status" value="1"/>
</dbReference>